<evidence type="ECO:0000256" key="1">
    <source>
        <dbReference type="ARBA" id="ARBA00023002"/>
    </source>
</evidence>
<dbReference type="InterPro" id="IPR036291">
    <property type="entry name" value="NAD(P)-bd_dom_sf"/>
</dbReference>
<dbReference type="InterPro" id="IPR002347">
    <property type="entry name" value="SDR_fam"/>
</dbReference>
<dbReference type="EMBL" id="JANLCM010000002">
    <property type="protein sequence ID" value="MCS5719218.1"/>
    <property type="molecule type" value="Genomic_DNA"/>
</dbReference>
<keyword evidence="3" id="KW-1185">Reference proteome</keyword>
<protein>
    <submittedName>
        <fullName evidence="2">SDR family NAD(P)-dependent oxidoreductase</fullName>
    </submittedName>
</protein>
<evidence type="ECO:0000313" key="3">
    <source>
        <dbReference type="Proteomes" id="UP001165584"/>
    </source>
</evidence>
<dbReference type="PRINTS" id="PR00081">
    <property type="entry name" value="GDHRDH"/>
</dbReference>
<keyword evidence="1" id="KW-0560">Oxidoreductase</keyword>
<accession>A0ABT2GSK8</accession>
<sequence>MSGADSRSVASQGGAPVVPDLTGRTFVITGGTGGLGYWASEQLAAAGGTVVIAARNAERGAAALRSLSAQVPAADARFVRLDLADLSSIADAAAELSALPRVDALIANAGVLASHGRQTTADGFEAMIGTNFLGHFALIGRMLPALLAQPTPGRIVHLGSISHEFFRLDLDDLQSEAGRFREFRTYGRSKLAVMTFGFELDRRLRLAEAPVASLVAHPGYSVDELAPRRDILPTPKSAPALLRPGYRVIAQGKDAGAWPIVAAATDAAAAGGQYWGPAGWRQLKGRPAVVGAKPYARDPAIARPLWAAAEHLTGATYDLPD</sequence>
<gene>
    <name evidence="2" type="ORF">N1027_13845</name>
</gene>
<dbReference type="SUPFAM" id="SSF51735">
    <property type="entry name" value="NAD(P)-binding Rossmann-fold domains"/>
    <property type="match status" value="1"/>
</dbReference>
<dbReference type="Pfam" id="PF00106">
    <property type="entry name" value="adh_short"/>
    <property type="match status" value="1"/>
</dbReference>
<name>A0ABT2GSK8_9MICO</name>
<dbReference type="PANTHER" id="PTHR43157:SF31">
    <property type="entry name" value="PHOSPHATIDYLINOSITOL-GLYCAN BIOSYNTHESIS CLASS F PROTEIN"/>
    <property type="match status" value="1"/>
</dbReference>
<organism evidence="2 3">
    <name type="scientific">Herbiconiux aconitum</name>
    <dbReference type="NCBI Taxonomy" id="2970913"/>
    <lineage>
        <taxon>Bacteria</taxon>
        <taxon>Bacillati</taxon>
        <taxon>Actinomycetota</taxon>
        <taxon>Actinomycetes</taxon>
        <taxon>Micrococcales</taxon>
        <taxon>Microbacteriaceae</taxon>
        <taxon>Herbiconiux</taxon>
    </lineage>
</organism>
<proteinExistence type="predicted"/>
<dbReference type="PANTHER" id="PTHR43157">
    <property type="entry name" value="PHOSPHATIDYLINOSITOL-GLYCAN BIOSYNTHESIS CLASS F PROTEIN-RELATED"/>
    <property type="match status" value="1"/>
</dbReference>
<reference evidence="2" key="1">
    <citation type="submission" date="2022-08" db="EMBL/GenBank/DDBJ databases">
        <authorList>
            <person name="Deng Y."/>
            <person name="Han X.-F."/>
            <person name="Zhang Y.-Q."/>
        </authorList>
    </citation>
    <scope>NUCLEOTIDE SEQUENCE</scope>
    <source>
        <strain evidence="2">CPCC 205763</strain>
    </source>
</reference>
<dbReference type="Gene3D" id="3.40.50.720">
    <property type="entry name" value="NAD(P)-binding Rossmann-like Domain"/>
    <property type="match status" value="1"/>
</dbReference>
<evidence type="ECO:0000313" key="2">
    <source>
        <dbReference type="EMBL" id="MCS5719218.1"/>
    </source>
</evidence>
<dbReference type="Proteomes" id="UP001165584">
    <property type="component" value="Unassembled WGS sequence"/>
</dbReference>
<dbReference type="RefSeq" id="WP_259508721.1">
    <property type="nucleotide sequence ID" value="NZ_JANLCM010000002.1"/>
</dbReference>
<comment type="caution">
    <text evidence="2">The sequence shown here is derived from an EMBL/GenBank/DDBJ whole genome shotgun (WGS) entry which is preliminary data.</text>
</comment>